<dbReference type="SUPFAM" id="SSF142433">
    <property type="entry name" value="CinA-like"/>
    <property type="match status" value="1"/>
</dbReference>
<comment type="caution">
    <text evidence="3">The sequence shown here is derived from an EMBL/GenBank/DDBJ whole genome shotgun (WGS) entry which is preliminary data.</text>
</comment>
<sequence>MAEGARRITTHDDARPTTWGVGTTGVAGPDKQDGKAVGTVYIGIASPTGSKAFGPFNFPGTKERIREATVMKALARLREELTKARHA</sequence>
<reference evidence="3 4" key="1">
    <citation type="journal article" date="2023" name="bioRxiv">
        <title>High-quality genome assemblies of four members of thePodospora anserinaspecies complex.</title>
        <authorList>
            <person name="Ament-Velasquez S.L."/>
            <person name="Vogan A.A."/>
            <person name="Wallerman O."/>
            <person name="Hartmann F."/>
            <person name="Gautier V."/>
            <person name="Silar P."/>
            <person name="Giraud T."/>
            <person name="Johannesson H."/>
        </authorList>
    </citation>
    <scope>NUCLEOTIDE SEQUENCE [LARGE SCALE GENOMIC DNA]</scope>
    <source>
        <strain evidence="3 4">CBS 112042</strain>
    </source>
</reference>
<organism evidence="3 4">
    <name type="scientific">Podospora bellae-mahoneyi</name>
    <dbReference type="NCBI Taxonomy" id="2093777"/>
    <lineage>
        <taxon>Eukaryota</taxon>
        <taxon>Fungi</taxon>
        <taxon>Dikarya</taxon>
        <taxon>Ascomycota</taxon>
        <taxon>Pezizomycotina</taxon>
        <taxon>Sordariomycetes</taxon>
        <taxon>Sordariomycetidae</taxon>
        <taxon>Sordariales</taxon>
        <taxon>Podosporaceae</taxon>
        <taxon>Podospora</taxon>
    </lineage>
</organism>
<feature type="compositionally biased region" description="Low complexity" evidence="1">
    <location>
        <begin position="17"/>
        <end position="28"/>
    </location>
</feature>
<dbReference type="GeneID" id="87895189"/>
<evidence type="ECO:0000313" key="3">
    <source>
        <dbReference type="EMBL" id="KAK4647332.1"/>
    </source>
</evidence>
<accession>A0ABR0FWW6</accession>
<proteinExistence type="predicted"/>
<feature type="region of interest" description="Disordered" evidence="1">
    <location>
        <begin position="1"/>
        <end position="32"/>
    </location>
</feature>
<dbReference type="EMBL" id="JAFFGZ010000002">
    <property type="protein sequence ID" value="KAK4647332.1"/>
    <property type="molecule type" value="Genomic_DNA"/>
</dbReference>
<keyword evidence="4" id="KW-1185">Reference proteome</keyword>
<evidence type="ECO:0000259" key="2">
    <source>
        <dbReference type="Pfam" id="PF02464"/>
    </source>
</evidence>
<feature type="compositionally biased region" description="Basic and acidic residues" evidence="1">
    <location>
        <begin position="1"/>
        <end position="15"/>
    </location>
</feature>
<gene>
    <name evidence="3" type="ORF">QC761_124520</name>
</gene>
<feature type="domain" description="CinA C-terminal" evidence="2">
    <location>
        <begin position="16"/>
        <end position="81"/>
    </location>
</feature>
<protein>
    <recommendedName>
        <fullName evidence="2">CinA C-terminal domain-containing protein</fullName>
    </recommendedName>
</protein>
<dbReference type="RefSeq" id="XP_062736308.1">
    <property type="nucleotide sequence ID" value="XM_062875707.1"/>
</dbReference>
<evidence type="ECO:0000313" key="4">
    <source>
        <dbReference type="Proteomes" id="UP001322138"/>
    </source>
</evidence>
<dbReference type="Proteomes" id="UP001322138">
    <property type="component" value="Unassembled WGS sequence"/>
</dbReference>
<dbReference type="InterPro" id="IPR008136">
    <property type="entry name" value="CinA_C"/>
</dbReference>
<name>A0ABR0FWW6_9PEZI</name>
<dbReference type="InterPro" id="IPR036653">
    <property type="entry name" value="CinA-like_C"/>
</dbReference>
<dbReference type="Gene3D" id="3.90.950.20">
    <property type="entry name" value="CinA-like"/>
    <property type="match status" value="1"/>
</dbReference>
<dbReference type="Pfam" id="PF02464">
    <property type="entry name" value="CinA"/>
    <property type="match status" value="1"/>
</dbReference>
<evidence type="ECO:0000256" key="1">
    <source>
        <dbReference type="SAM" id="MobiDB-lite"/>
    </source>
</evidence>